<proteinExistence type="predicted"/>
<name>D8RCB3_SELML</name>
<evidence type="ECO:0000313" key="5">
    <source>
        <dbReference type="Proteomes" id="UP000001514"/>
    </source>
</evidence>
<dbReference type="InterPro" id="IPR011058">
    <property type="entry name" value="Cyanovirin-N"/>
</dbReference>
<organism evidence="5">
    <name type="scientific">Selaginella moellendorffii</name>
    <name type="common">Spikemoss</name>
    <dbReference type="NCBI Taxonomy" id="88036"/>
    <lineage>
        <taxon>Eukaryota</taxon>
        <taxon>Viridiplantae</taxon>
        <taxon>Streptophyta</taxon>
        <taxon>Embryophyta</taxon>
        <taxon>Tracheophyta</taxon>
        <taxon>Lycopodiopsida</taxon>
        <taxon>Selaginellales</taxon>
        <taxon>Selaginellaceae</taxon>
        <taxon>Selaginella</taxon>
    </lineage>
</organism>
<feature type="signal peptide" evidence="1">
    <location>
        <begin position="1"/>
        <end position="20"/>
    </location>
</feature>
<dbReference type="SMART" id="SM01111">
    <property type="entry name" value="CVNH"/>
    <property type="match status" value="1"/>
</dbReference>
<dbReference type="Proteomes" id="UP000001514">
    <property type="component" value="Unassembled WGS sequence"/>
</dbReference>
<dbReference type="EMBL" id="GL377576">
    <property type="protein sequence ID" value="EFJ29822.1"/>
    <property type="molecule type" value="Genomic_DNA"/>
</dbReference>
<evidence type="ECO:0000313" key="3">
    <source>
        <dbReference type="EMBL" id="EFJ08970.1"/>
    </source>
</evidence>
<evidence type="ECO:0000259" key="2">
    <source>
        <dbReference type="SMART" id="SM01111"/>
    </source>
</evidence>
<accession>D8RCB3</accession>
<dbReference type="OrthoDB" id="5239998at2759"/>
<gene>
    <name evidence="3" type="ORF">SELMODRAFT_428540</name>
    <name evidence="4" type="ORF">SELMODRAFT_440525</name>
</gene>
<dbReference type="Pfam" id="PF08881">
    <property type="entry name" value="CVNH"/>
    <property type="match status" value="1"/>
</dbReference>
<dbReference type="Gramene" id="EFJ29822">
    <property type="protein sequence ID" value="EFJ29822"/>
    <property type="gene ID" value="SELMODRAFT_440525"/>
</dbReference>
<dbReference type="PROSITE" id="PS51257">
    <property type="entry name" value="PROKAR_LIPOPROTEIN"/>
    <property type="match status" value="1"/>
</dbReference>
<evidence type="ECO:0000256" key="1">
    <source>
        <dbReference type="SAM" id="SignalP"/>
    </source>
</evidence>
<dbReference type="OMA" id="QVHACNY"/>
<feature type="domain" description="Cyanovirin-N" evidence="2">
    <location>
        <begin position="22"/>
        <end position="118"/>
    </location>
</feature>
<dbReference type="InterPro" id="IPR036673">
    <property type="entry name" value="Cyanovirin-N_sf"/>
</dbReference>
<feature type="chain" id="PRO_5010829950" description="Cyanovirin-N domain-containing protein" evidence="1">
    <location>
        <begin position="21"/>
        <end position="119"/>
    </location>
</feature>
<keyword evidence="1" id="KW-0732">Signal</keyword>
<dbReference type="HOGENOM" id="CLU_144945_1_2_1"/>
<dbReference type="KEGG" id="smo:SELMODRAFT_428540"/>
<dbReference type="EMBL" id="GL377667">
    <property type="protein sequence ID" value="EFJ08970.1"/>
    <property type="molecule type" value="Genomic_DNA"/>
</dbReference>
<dbReference type="KEGG" id="smo:SELMODRAFT_440525"/>
<dbReference type="Gramene" id="EFJ08970">
    <property type="protein sequence ID" value="EFJ08970"/>
    <property type="gene ID" value="SELMODRAFT_428540"/>
</dbReference>
<dbReference type="InParanoid" id="D8RCB3"/>
<keyword evidence="5" id="KW-1185">Reference proteome</keyword>
<dbReference type="SUPFAM" id="SSF51322">
    <property type="entry name" value="Cyanovirin-N"/>
    <property type="match status" value="1"/>
</dbReference>
<sequence length="119" mass="12730">MASIREIIVVLCMLIVTIQACQFSSSCTGISFDGHTMHAKCRTPYGKHVKSSIDVSQCVGVDYTGKLDCSSNFAAKCGDVEFNGITIGARCATAKGYKRFSNRALDDCIGNVDGKLTCC</sequence>
<dbReference type="AlphaFoldDB" id="D8RCB3"/>
<reference evidence="4 5" key="1">
    <citation type="journal article" date="2011" name="Science">
        <title>The Selaginella genome identifies genetic changes associated with the evolution of vascular plants.</title>
        <authorList>
            <person name="Banks J.A."/>
            <person name="Nishiyama T."/>
            <person name="Hasebe M."/>
            <person name="Bowman J.L."/>
            <person name="Gribskov M."/>
            <person name="dePamphilis C."/>
            <person name="Albert V.A."/>
            <person name="Aono N."/>
            <person name="Aoyama T."/>
            <person name="Ambrose B.A."/>
            <person name="Ashton N.W."/>
            <person name="Axtell M.J."/>
            <person name="Barker E."/>
            <person name="Barker M.S."/>
            <person name="Bennetzen J.L."/>
            <person name="Bonawitz N.D."/>
            <person name="Chapple C."/>
            <person name="Cheng C."/>
            <person name="Correa L.G."/>
            <person name="Dacre M."/>
            <person name="DeBarry J."/>
            <person name="Dreyer I."/>
            <person name="Elias M."/>
            <person name="Engstrom E.M."/>
            <person name="Estelle M."/>
            <person name="Feng L."/>
            <person name="Finet C."/>
            <person name="Floyd S.K."/>
            <person name="Frommer W.B."/>
            <person name="Fujita T."/>
            <person name="Gramzow L."/>
            <person name="Gutensohn M."/>
            <person name="Harholt J."/>
            <person name="Hattori M."/>
            <person name="Heyl A."/>
            <person name="Hirai T."/>
            <person name="Hiwatashi Y."/>
            <person name="Ishikawa M."/>
            <person name="Iwata M."/>
            <person name="Karol K.G."/>
            <person name="Koehler B."/>
            <person name="Kolukisaoglu U."/>
            <person name="Kubo M."/>
            <person name="Kurata T."/>
            <person name="Lalonde S."/>
            <person name="Li K."/>
            <person name="Li Y."/>
            <person name="Litt A."/>
            <person name="Lyons E."/>
            <person name="Manning G."/>
            <person name="Maruyama T."/>
            <person name="Michael T.P."/>
            <person name="Mikami K."/>
            <person name="Miyazaki S."/>
            <person name="Morinaga S."/>
            <person name="Murata T."/>
            <person name="Mueller-Roeber B."/>
            <person name="Nelson D.R."/>
            <person name="Obara M."/>
            <person name="Oguri Y."/>
            <person name="Olmstead R.G."/>
            <person name="Onodera N."/>
            <person name="Petersen B.L."/>
            <person name="Pils B."/>
            <person name="Prigge M."/>
            <person name="Rensing S.A."/>
            <person name="Riano-Pachon D.M."/>
            <person name="Roberts A.W."/>
            <person name="Sato Y."/>
            <person name="Scheller H.V."/>
            <person name="Schulz B."/>
            <person name="Schulz C."/>
            <person name="Shakirov E.V."/>
            <person name="Shibagaki N."/>
            <person name="Shinohara N."/>
            <person name="Shippen D.E."/>
            <person name="Soerensen I."/>
            <person name="Sotooka R."/>
            <person name="Sugimoto N."/>
            <person name="Sugita M."/>
            <person name="Sumikawa N."/>
            <person name="Tanurdzic M."/>
            <person name="Theissen G."/>
            <person name="Ulvskov P."/>
            <person name="Wakazuki S."/>
            <person name="Weng J.K."/>
            <person name="Willats W.W."/>
            <person name="Wipf D."/>
            <person name="Wolf P.G."/>
            <person name="Yang L."/>
            <person name="Zimmer A.D."/>
            <person name="Zhu Q."/>
            <person name="Mitros T."/>
            <person name="Hellsten U."/>
            <person name="Loque D."/>
            <person name="Otillar R."/>
            <person name="Salamov A."/>
            <person name="Schmutz J."/>
            <person name="Shapiro H."/>
            <person name="Lindquist E."/>
            <person name="Lucas S."/>
            <person name="Rokhsar D."/>
            <person name="Grigoriev I.V."/>
        </authorList>
    </citation>
    <scope>NUCLEOTIDE SEQUENCE [LARGE SCALE GENOMIC DNA]</scope>
</reference>
<evidence type="ECO:0000313" key="4">
    <source>
        <dbReference type="EMBL" id="EFJ29822.1"/>
    </source>
</evidence>
<protein>
    <recommendedName>
        <fullName evidence="2">Cyanovirin-N domain-containing protein</fullName>
    </recommendedName>
</protein>
<dbReference type="Gene3D" id="2.30.60.10">
    <property type="entry name" value="Cyanovirin-N"/>
    <property type="match status" value="1"/>
</dbReference>